<dbReference type="Pfam" id="PF00665">
    <property type="entry name" value="rve"/>
    <property type="match status" value="1"/>
</dbReference>
<reference evidence="3" key="1">
    <citation type="submission" date="2008-05" db="EMBL/GenBank/DDBJ databases">
        <authorList>
            <person name="Strittmatter A."/>
            <person name="Liesegang H."/>
            <person name="Rabus R."/>
            <person name="Decker I."/>
            <person name="Amann J."/>
            <person name="Andres S."/>
            <person name="Henne A."/>
            <person name="Martinez-Arias R."/>
            <person name="Bartels D."/>
            <person name="Goesmann A."/>
            <person name="Krause L."/>
            <person name="Puehler A."/>
            <person name="Klenk H.-K."/>
            <person name="Richter M."/>
            <person name="Schueler M."/>
            <person name="Gloeckner F.O."/>
            <person name="Meyerdierks A."/>
            <person name="Widdel F."/>
            <person name="Gottschalk G."/>
            <person name="Amann R."/>
        </authorList>
    </citation>
    <scope>NUCLEOTIDE SEQUENCE</scope>
    <source>
        <strain>HRM2</strain>
    </source>
</reference>
<protein>
    <submittedName>
        <fullName evidence="3">Integrase family protein</fullName>
    </submittedName>
</protein>
<proteinExistence type="predicted"/>
<dbReference type="GO" id="GO:0003676">
    <property type="term" value="F:nucleic acid binding"/>
    <property type="evidence" value="ECO:0007669"/>
    <property type="project" value="InterPro"/>
</dbReference>
<evidence type="ECO:0000313" key="4">
    <source>
        <dbReference type="EMBL" id="ACN17522.1"/>
    </source>
</evidence>
<feature type="domain" description="Integrase catalytic" evidence="2">
    <location>
        <begin position="168"/>
        <end position="346"/>
    </location>
</feature>
<keyword evidence="5" id="KW-1185">Reference proteome</keyword>
<accession>C0QC16</accession>
<dbReference type="PANTHER" id="PTHR35004">
    <property type="entry name" value="TRANSPOSASE RV3428C-RELATED"/>
    <property type="match status" value="1"/>
</dbReference>
<dbReference type="Gene3D" id="3.30.420.10">
    <property type="entry name" value="Ribonuclease H-like superfamily/Ribonuclease H"/>
    <property type="match status" value="1"/>
</dbReference>
<dbReference type="STRING" id="177437.HRM2_19270"/>
<feature type="region of interest" description="Disordered" evidence="1">
    <location>
        <begin position="425"/>
        <end position="453"/>
    </location>
</feature>
<organism evidence="3 5">
    <name type="scientific">Desulforapulum autotrophicum (strain ATCC 43914 / DSM 3382 / VKM B-1955 / HRM2)</name>
    <name type="common">Desulfobacterium autotrophicum</name>
    <dbReference type="NCBI Taxonomy" id="177437"/>
    <lineage>
        <taxon>Bacteria</taxon>
        <taxon>Pseudomonadati</taxon>
        <taxon>Thermodesulfobacteriota</taxon>
        <taxon>Desulfobacteria</taxon>
        <taxon>Desulfobacterales</taxon>
        <taxon>Desulfobacteraceae</taxon>
        <taxon>Desulforapulum</taxon>
    </lineage>
</organism>
<dbReference type="RefSeq" id="WP_015903809.1">
    <property type="nucleotide sequence ID" value="NC_012108.1"/>
</dbReference>
<dbReference type="InterPro" id="IPR001584">
    <property type="entry name" value="Integrase_cat-core"/>
</dbReference>
<dbReference type="Proteomes" id="UP000000442">
    <property type="component" value="Chromosome"/>
</dbReference>
<reference evidence="3 5" key="2">
    <citation type="journal article" date="2009" name="Environ. Microbiol.">
        <title>Genome sequence of Desulfobacterium autotrophicum HRM2, a marine sulfate reducer oxidizing organic carbon completely to carbon dioxide.</title>
        <authorList>
            <person name="Strittmatter A.W."/>
            <person name="Liesegang H."/>
            <person name="Rabus R."/>
            <person name="Decker I."/>
            <person name="Amann J."/>
            <person name="Andres S."/>
            <person name="Henne A."/>
            <person name="Fricke W.F."/>
            <person name="Martinez-Arias R."/>
            <person name="Bartels D."/>
            <person name="Goesmann A."/>
            <person name="Krause L."/>
            <person name="Puehler A."/>
            <person name="Klenk H.P."/>
            <person name="Richter M."/>
            <person name="Schuler M."/>
            <person name="Gloeckner F.O."/>
            <person name="Meyerdierks A."/>
            <person name="Gottschalk G."/>
            <person name="Amann R."/>
        </authorList>
    </citation>
    <scope>NUCLEOTIDE SEQUENCE [LARGE SCALE GENOMIC DNA]</scope>
    <source>
        <strain evidence="5">ATCC 43914 / DSM 3382 / HRM2</strain>
        <strain evidence="3">HRM2</strain>
    </source>
</reference>
<gene>
    <name evidence="3" type="ordered locus">HRM2_19270</name>
    <name evidence="4" type="ordered locus">HRM2_44660</name>
</gene>
<sequence length="482" mass="55302">MGNTQTSTWQRWGQFRLAVIGELLSCPPATGDLQQDIARLAQKVYQHPINGSQKITFGASTIERWYYKARHADDPVAVLGRKIRSDAGVRWSMSNALFNALKNQYKTYPRWTVQLHYDNLKVLAKGQPEWGKLPSYKTVLRCMRDNGWLRSHEPAQPTQGQKWASERREKREIRGFEIAYVHGLWHLDFHHAKIRILDASGNWFQPMALAILDDHSRICCHLQFYLAETAECLVHGLTQAFMKRGLPRALMTDNGSAMLAEETTRGLERLGIVHKTTLPYSPYQNGKQEVFWSQLEGRLLELLRKKKDLTLSYLNQAGQAWTEQDYHRRCNREMKATPLDRLMNHKSVARKVPDSETMHLAFTRRITRKPRRSDATVAVAGIRYELPVRFAHMESVVLLAPSWDKSQIILVDEKTDTPLARILPQDKTSNASGRRRFVSSESPPADPVETHEQPALLKKWMADYAASGLPPAYLPKEEISIE</sequence>
<evidence type="ECO:0000256" key="1">
    <source>
        <dbReference type="SAM" id="MobiDB-lite"/>
    </source>
</evidence>
<dbReference type="OrthoDB" id="5522631at2"/>
<dbReference type="PANTHER" id="PTHR35004:SF7">
    <property type="entry name" value="INTEGRASE PROTEIN"/>
    <property type="match status" value="1"/>
</dbReference>
<dbReference type="GO" id="GO:0015074">
    <property type="term" value="P:DNA integration"/>
    <property type="evidence" value="ECO:0007669"/>
    <property type="project" value="InterPro"/>
</dbReference>
<dbReference type="InterPro" id="IPR012337">
    <property type="entry name" value="RNaseH-like_sf"/>
</dbReference>
<dbReference type="EMBL" id="CP001087">
    <property type="protein sequence ID" value="ACN17522.1"/>
    <property type="molecule type" value="Genomic_DNA"/>
</dbReference>
<dbReference type="AlphaFoldDB" id="C0QC16"/>
<evidence type="ECO:0000259" key="2">
    <source>
        <dbReference type="PROSITE" id="PS50994"/>
    </source>
</evidence>
<dbReference type="EMBL" id="CP001087">
    <property type="protein sequence ID" value="ACN15028.1"/>
    <property type="molecule type" value="Genomic_DNA"/>
</dbReference>
<dbReference type="InterPro" id="IPR036397">
    <property type="entry name" value="RNaseH_sf"/>
</dbReference>
<dbReference type="eggNOG" id="COG2801">
    <property type="taxonomic scope" value="Bacteria"/>
</dbReference>
<dbReference type="HOGENOM" id="CLU_038364_1_0_7"/>
<dbReference type="SUPFAM" id="SSF53098">
    <property type="entry name" value="Ribonuclease H-like"/>
    <property type="match status" value="1"/>
</dbReference>
<evidence type="ECO:0000313" key="5">
    <source>
        <dbReference type="Proteomes" id="UP000000442"/>
    </source>
</evidence>
<dbReference type="KEGG" id="dat:HRM2_19270"/>
<dbReference type="PROSITE" id="PS50994">
    <property type="entry name" value="INTEGRASE"/>
    <property type="match status" value="1"/>
</dbReference>
<dbReference type="KEGG" id="dat:HRM2_44660"/>
<evidence type="ECO:0000313" key="3">
    <source>
        <dbReference type="EMBL" id="ACN15028.1"/>
    </source>
</evidence>
<name>C0QC16_DESAH</name>